<dbReference type="AlphaFoldDB" id="A0A0F9QJ00"/>
<evidence type="ECO:0000313" key="1">
    <source>
        <dbReference type="EMBL" id="KKN13141.1"/>
    </source>
</evidence>
<gene>
    <name evidence="1" type="ORF">LCGC14_1009400</name>
</gene>
<comment type="caution">
    <text evidence="1">The sequence shown here is derived from an EMBL/GenBank/DDBJ whole genome shotgun (WGS) entry which is preliminary data.</text>
</comment>
<organism evidence="1">
    <name type="scientific">marine sediment metagenome</name>
    <dbReference type="NCBI Taxonomy" id="412755"/>
    <lineage>
        <taxon>unclassified sequences</taxon>
        <taxon>metagenomes</taxon>
        <taxon>ecological metagenomes</taxon>
    </lineage>
</organism>
<name>A0A0F9QJ00_9ZZZZ</name>
<proteinExistence type="predicted"/>
<dbReference type="EMBL" id="LAZR01003954">
    <property type="protein sequence ID" value="KKN13141.1"/>
    <property type="molecule type" value="Genomic_DNA"/>
</dbReference>
<sequence>MLTVYAKGMVCCSVCTDLNNLKEIEFATNVQNPTEIESKWKISGEKTFKGGQSMPCPCHDNPETHKHYLLNC</sequence>
<accession>A0A0F9QJ00</accession>
<reference evidence="1" key="1">
    <citation type="journal article" date="2015" name="Nature">
        <title>Complex archaea that bridge the gap between prokaryotes and eukaryotes.</title>
        <authorList>
            <person name="Spang A."/>
            <person name="Saw J.H."/>
            <person name="Jorgensen S.L."/>
            <person name="Zaremba-Niedzwiedzka K."/>
            <person name="Martijn J."/>
            <person name="Lind A.E."/>
            <person name="van Eijk R."/>
            <person name="Schleper C."/>
            <person name="Guy L."/>
            <person name="Ettema T.J."/>
        </authorList>
    </citation>
    <scope>NUCLEOTIDE SEQUENCE</scope>
</reference>
<protein>
    <submittedName>
        <fullName evidence="1">Uncharacterized protein</fullName>
    </submittedName>
</protein>